<evidence type="ECO:0000256" key="1">
    <source>
        <dbReference type="SAM" id="MobiDB-lite"/>
    </source>
</evidence>
<name>A0A4C1VB26_EUMVA</name>
<protein>
    <submittedName>
        <fullName evidence="2">Uncharacterized protein</fullName>
    </submittedName>
</protein>
<dbReference type="Proteomes" id="UP000299102">
    <property type="component" value="Unassembled WGS sequence"/>
</dbReference>
<reference evidence="2 3" key="1">
    <citation type="journal article" date="2019" name="Commun. Biol.">
        <title>The bagworm genome reveals a unique fibroin gene that provides high tensile strength.</title>
        <authorList>
            <person name="Kono N."/>
            <person name="Nakamura H."/>
            <person name="Ohtoshi R."/>
            <person name="Tomita M."/>
            <person name="Numata K."/>
            <person name="Arakawa K."/>
        </authorList>
    </citation>
    <scope>NUCLEOTIDE SEQUENCE [LARGE SCALE GENOMIC DNA]</scope>
</reference>
<accession>A0A4C1VB26</accession>
<dbReference type="AlphaFoldDB" id="A0A4C1VB26"/>
<organism evidence="2 3">
    <name type="scientific">Eumeta variegata</name>
    <name type="common">Bagworm moth</name>
    <name type="synonym">Eumeta japonica</name>
    <dbReference type="NCBI Taxonomy" id="151549"/>
    <lineage>
        <taxon>Eukaryota</taxon>
        <taxon>Metazoa</taxon>
        <taxon>Ecdysozoa</taxon>
        <taxon>Arthropoda</taxon>
        <taxon>Hexapoda</taxon>
        <taxon>Insecta</taxon>
        <taxon>Pterygota</taxon>
        <taxon>Neoptera</taxon>
        <taxon>Endopterygota</taxon>
        <taxon>Lepidoptera</taxon>
        <taxon>Glossata</taxon>
        <taxon>Ditrysia</taxon>
        <taxon>Tineoidea</taxon>
        <taxon>Psychidae</taxon>
        <taxon>Oiketicinae</taxon>
        <taxon>Eumeta</taxon>
    </lineage>
</organism>
<dbReference type="EMBL" id="BGZK01000304">
    <property type="protein sequence ID" value="GBP35487.1"/>
    <property type="molecule type" value="Genomic_DNA"/>
</dbReference>
<evidence type="ECO:0000313" key="2">
    <source>
        <dbReference type="EMBL" id="GBP35487.1"/>
    </source>
</evidence>
<feature type="compositionally biased region" description="Basic and acidic residues" evidence="1">
    <location>
        <begin position="15"/>
        <end position="24"/>
    </location>
</feature>
<proteinExistence type="predicted"/>
<feature type="region of interest" description="Disordered" evidence="1">
    <location>
        <begin position="1"/>
        <end position="26"/>
    </location>
</feature>
<feature type="compositionally biased region" description="Polar residues" evidence="1">
    <location>
        <begin position="1"/>
        <end position="10"/>
    </location>
</feature>
<keyword evidence="3" id="KW-1185">Reference proteome</keyword>
<evidence type="ECO:0000313" key="3">
    <source>
        <dbReference type="Proteomes" id="UP000299102"/>
    </source>
</evidence>
<comment type="caution">
    <text evidence="2">The sequence shown here is derived from an EMBL/GenBank/DDBJ whole genome shotgun (WGS) entry which is preliminary data.</text>
</comment>
<gene>
    <name evidence="2" type="ORF">EVAR_19997_1</name>
</gene>
<sequence length="115" mass="12302">MEIQRENTTGMRPGLESRETKGGIERQSAIRVENQINIGVDNDTGIGIDIEKGSAVRGRAAAGGGAGCAHYLPLYKGTPSQNSFGMQPPPRARMDAGHFKIPAFFRNFPGGLVEC</sequence>